<dbReference type="Proteomes" id="UP000011560">
    <property type="component" value="Unassembled WGS sequence"/>
</dbReference>
<evidence type="ECO:0000313" key="3">
    <source>
        <dbReference type="Proteomes" id="UP000011560"/>
    </source>
</evidence>
<proteinExistence type="predicted"/>
<feature type="region of interest" description="Disordered" evidence="1">
    <location>
        <begin position="1"/>
        <end position="42"/>
    </location>
</feature>
<comment type="caution">
    <text evidence="2">The sequence shown here is derived from an EMBL/GenBank/DDBJ whole genome shotgun (WGS) entry which is preliminary data.</text>
</comment>
<sequence length="307" mass="32783">MLGDGGAEDETDDDGTDGGEPSGSDTAEDPSETRYELSRQSGQVVSDWLLPPEAVGVDSYDVEAFTPARLGTHRAELPAALTELADQMEYYVTGEQQAGDTWDSLGVIVSADYGWDDGTTIVARGAFDATHFERLVRSDELTHRGEYGELDVYEGDGNAVAFDRTTWVQTSANWPVETLEQTIDAAASDATRYADAHDSFDRLVAALPDADVLKILDGAPAIRLMDIEGAVAKSEGYAVDGAETTATEAILFEDETDATTEAGKTYLDAHRLRPAPDHESVAITVDGQLLVVESAIDTGDVPKIGAM</sequence>
<name>M0BR99_9EURY</name>
<keyword evidence="3" id="KW-1185">Reference proteome</keyword>
<organism evidence="2 3">
    <name type="scientific">Halovivax asiaticus JCM 14624</name>
    <dbReference type="NCBI Taxonomy" id="1227490"/>
    <lineage>
        <taxon>Archaea</taxon>
        <taxon>Methanobacteriati</taxon>
        <taxon>Methanobacteriota</taxon>
        <taxon>Stenosarchaea group</taxon>
        <taxon>Halobacteria</taxon>
        <taxon>Halobacteriales</taxon>
        <taxon>Natrialbaceae</taxon>
        <taxon>Halovivax</taxon>
    </lineage>
</organism>
<accession>M0BR99</accession>
<feature type="compositionally biased region" description="Acidic residues" evidence="1">
    <location>
        <begin position="1"/>
        <end position="17"/>
    </location>
</feature>
<reference evidence="2 3" key="1">
    <citation type="journal article" date="2014" name="PLoS Genet.">
        <title>Phylogenetically driven sequencing of extremely halophilic archaea reveals strategies for static and dynamic osmo-response.</title>
        <authorList>
            <person name="Becker E.A."/>
            <person name="Seitzer P.M."/>
            <person name="Tritt A."/>
            <person name="Larsen D."/>
            <person name="Krusor M."/>
            <person name="Yao A.I."/>
            <person name="Wu D."/>
            <person name="Madern D."/>
            <person name="Eisen J.A."/>
            <person name="Darling A.E."/>
            <person name="Facciotti M.T."/>
        </authorList>
    </citation>
    <scope>NUCLEOTIDE SEQUENCE [LARGE SCALE GENOMIC DNA]</scope>
    <source>
        <strain evidence="2 3">JCM 14624</strain>
    </source>
</reference>
<gene>
    <name evidence="2" type="ORF">C479_05408</name>
</gene>
<protein>
    <submittedName>
        <fullName evidence="2">Uncharacterized protein</fullName>
    </submittedName>
</protein>
<dbReference type="EMBL" id="AOIQ01000009">
    <property type="protein sequence ID" value="ELZ12219.1"/>
    <property type="molecule type" value="Genomic_DNA"/>
</dbReference>
<dbReference type="AlphaFoldDB" id="M0BR99"/>
<evidence type="ECO:0000313" key="2">
    <source>
        <dbReference type="EMBL" id="ELZ12219.1"/>
    </source>
</evidence>
<evidence type="ECO:0000256" key="1">
    <source>
        <dbReference type="SAM" id="MobiDB-lite"/>
    </source>
</evidence>